<dbReference type="EMBL" id="CAJJDN010000116">
    <property type="protein sequence ID" value="CAD8118059.1"/>
    <property type="molecule type" value="Genomic_DNA"/>
</dbReference>
<dbReference type="InterPro" id="IPR001680">
    <property type="entry name" value="WD40_rpt"/>
</dbReference>
<dbReference type="AlphaFoldDB" id="A0A8S1QQN6"/>
<reference evidence="4" key="1">
    <citation type="submission" date="2021-01" db="EMBL/GenBank/DDBJ databases">
        <authorList>
            <consortium name="Genoscope - CEA"/>
            <person name="William W."/>
        </authorList>
    </citation>
    <scope>NUCLEOTIDE SEQUENCE</scope>
</reference>
<proteinExistence type="predicted"/>
<evidence type="ECO:0000256" key="2">
    <source>
        <dbReference type="SAM" id="Coils"/>
    </source>
</evidence>
<evidence type="ECO:0000313" key="3">
    <source>
        <dbReference type="EMBL" id="CAD8118053.1"/>
    </source>
</evidence>
<dbReference type="PROSITE" id="PS50294">
    <property type="entry name" value="WD_REPEATS_REGION"/>
    <property type="match status" value="3"/>
</dbReference>
<comment type="caution">
    <text evidence="4">The sequence shown here is derived from an EMBL/GenBank/DDBJ whole genome shotgun (WGS) entry which is preliminary data.</text>
</comment>
<dbReference type="PANTHER" id="PTHR19920:SF0">
    <property type="entry name" value="CYTOSOLIC IRON-SULFUR PROTEIN ASSEMBLY PROTEIN CIAO1-RELATED"/>
    <property type="match status" value="1"/>
</dbReference>
<evidence type="ECO:0000313" key="5">
    <source>
        <dbReference type="Proteomes" id="UP000692954"/>
    </source>
</evidence>
<feature type="repeat" description="WD" evidence="1">
    <location>
        <begin position="288"/>
        <end position="322"/>
    </location>
</feature>
<dbReference type="GO" id="GO:0016226">
    <property type="term" value="P:iron-sulfur cluster assembly"/>
    <property type="evidence" value="ECO:0007669"/>
    <property type="project" value="TreeGrafter"/>
</dbReference>
<accession>A0A8S1QQN6</accession>
<dbReference type="PROSITE" id="PS50082">
    <property type="entry name" value="WD_REPEATS_2"/>
    <property type="match status" value="3"/>
</dbReference>
<dbReference type="OrthoDB" id="412867at2759"/>
<gene>
    <name evidence="3" type="ORF">PSON_ATCC_30995.1.T1160002</name>
    <name evidence="4" type="ORF">PSON_ATCC_30995.1.T1160005</name>
</gene>
<evidence type="ECO:0000313" key="4">
    <source>
        <dbReference type="EMBL" id="CAD8118059.1"/>
    </source>
</evidence>
<keyword evidence="2" id="KW-0175">Coiled coil</keyword>
<protein>
    <submittedName>
        <fullName evidence="4">Uncharacterized protein</fullName>
    </submittedName>
</protein>
<sequence>MFQSQIIEFEKYQNCKKHNQPIQFVVFNNNLKREEYLLCNICRQDFEGERVFELQMIVKMIEDNLKIKVENIERLIKVDLDLTQQLLEELRMIKQKLNSQLDELISNTVDWNKNLNVWAKNLQFQFLDELEIVKEQINTSKQNIFDSEQLINSITKLNNSHIIKNNTKLTTLKNLDMYVQCEQILQNLDFAHHIKSIDNQIKQLDSCYAISFNQSGSLMISASNQYIKVWDFVQGKMKEITTLDGHVKTIHFLLFSKKSNSFLSAGSDNTIRCWKEIYEKQWKSSQPYQKHTQSVDCLILNEPENQFVSGGSDCSIKIWQIDLIRNQLTHLYSLDRHKNQIISLSFNQLENKMVSCGLDNQIIIWQKYNQKEWQFEQIVTQTFLELKYRFQFINNDQLICVNGNQVSQDSISIFESNNGIYKENLNKQVQLIKNDKFCDLAFFPIFYHKEKNLIIIKHKQHVYLIKTTNEGQLKIITSIQFQSNEIYGALTNDGKYLVTWNKMFQKYDSYEIQIS</sequence>
<organism evidence="4 5">
    <name type="scientific">Paramecium sonneborni</name>
    <dbReference type="NCBI Taxonomy" id="65129"/>
    <lineage>
        <taxon>Eukaryota</taxon>
        <taxon>Sar</taxon>
        <taxon>Alveolata</taxon>
        <taxon>Ciliophora</taxon>
        <taxon>Intramacronucleata</taxon>
        <taxon>Oligohymenophorea</taxon>
        <taxon>Peniculida</taxon>
        <taxon>Parameciidae</taxon>
        <taxon>Paramecium</taxon>
    </lineage>
</organism>
<dbReference type="SMART" id="SM00320">
    <property type="entry name" value="WD40"/>
    <property type="match status" value="4"/>
</dbReference>
<dbReference type="Pfam" id="PF00400">
    <property type="entry name" value="WD40"/>
    <property type="match status" value="4"/>
</dbReference>
<feature type="coiled-coil region" evidence="2">
    <location>
        <begin position="80"/>
        <end position="107"/>
    </location>
</feature>
<dbReference type="PANTHER" id="PTHR19920">
    <property type="entry name" value="WD40 PROTEIN CIAO1"/>
    <property type="match status" value="1"/>
</dbReference>
<keyword evidence="1" id="KW-0853">WD repeat</keyword>
<dbReference type="Proteomes" id="UP000692954">
    <property type="component" value="Unassembled WGS sequence"/>
</dbReference>
<feature type="repeat" description="WD" evidence="1">
    <location>
        <begin position="243"/>
        <end position="275"/>
    </location>
</feature>
<dbReference type="EMBL" id="CAJJDN010000116">
    <property type="protein sequence ID" value="CAD8118053.1"/>
    <property type="molecule type" value="Genomic_DNA"/>
</dbReference>
<evidence type="ECO:0000256" key="1">
    <source>
        <dbReference type="PROSITE-ProRule" id="PRU00221"/>
    </source>
</evidence>
<keyword evidence="5" id="KW-1185">Reference proteome</keyword>
<name>A0A8S1QQN6_9CILI</name>
<feature type="repeat" description="WD" evidence="1">
    <location>
        <begin position="334"/>
        <end position="366"/>
    </location>
</feature>
<dbReference type="GO" id="GO:0097361">
    <property type="term" value="C:cytosolic [4Fe-4S] assembly targeting complex"/>
    <property type="evidence" value="ECO:0007669"/>
    <property type="project" value="TreeGrafter"/>
</dbReference>